<protein>
    <submittedName>
        <fullName evidence="1">Uncharacterized protein</fullName>
    </submittedName>
</protein>
<organism evidence="1 2">
    <name type="scientific">Morella rubra</name>
    <name type="common">Chinese bayberry</name>
    <dbReference type="NCBI Taxonomy" id="262757"/>
    <lineage>
        <taxon>Eukaryota</taxon>
        <taxon>Viridiplantae</taxon>
        <taxon>Streptophyta</taxon>
        <taxon>Embryophyta</taxon>
        <taxon>Tracheophyta</taxon>
        <taxon>Spermatophyta</taxon>
        <taxon>Magnoliopsida</taxon>
        <taxon>eudicotyledons</taxon>
        <taxon>Gunneridae</taxon>
        <taxon>Pentapetalae</taxon>
        <taxon>rosids</taxon>
        <taxon>fabids</taxon>
        <taxon>Fagales</taxon>
        <taxon>Myricaceae</taxon>
        <taxon>Morella</taxon>
    </lineage>
</organism>
<evidence type="ECO:0000313" key="1">
    <source>
        <dbReference type="EMBL" id="KAB1212441.1"/>
    </source>
</evidence>
<reference evidence="1 2" key="1">
    <citation type="journal article" date="2019" name="Plant Biotechnol. J.">
        <title>The red bayberry genome and genetic basis of sex determination.</title>
        <authorList>
            <person name="Jia H.M."/>
            <person name="Jia H.J."/>
            <person name="Cai Q.L."/>
            <person name="Wang Y."/>
            <person name="Zhao H.B."/>
            <person name="Yang W.F."/>
            <person name="Wang G.Y."/>
            <person name="Li Y.H."/>
            <person name="Zhan D.L."/>
            <person name="Shen Y.T."/>
            <person name="Niu Q.F."/>
            <person name="Chang L."/>
            <person name="Qiu J."/>
            <person name="Zhao L."/>
            <person name="Xie H.B."/>
            <person name="Fu W.Y."/>
            <person name="Jin J."/>
            <person name="Li X.W."/>
            <person name="Jiao Y."/>
            <person name="Zhou C.C."/>
            <person name="Tu T."/>
            <person name="Chai C.Y."/>
            <person name="Gao J.L."/>
            <person name="Fan L.J."/>
            <person name="van de Weg E."/>
            <person name="Wang J.Y."/>
            <person name="Gao Z.S."/>
        </authorList>
    </citation>
    <scope>NUCLEOTIDE SEQUENCE [LARGE SCALE GENOMIC DNA]</scope>
    <source>
        <tissue evidence="1">Leaves</tissue>
    </source>
</reference>
<evidence type="ECO:0000313" key="2">
    <source>
        <dbReference type="Proteomes" id="UP000516437"/>
    </source>
</evidence>
<dbReference type="EMBL" id="RXIC02000023">
    <property type="protein sequence ID" value="KAB1212441.1"/>
    <property type="molecule type" value="Genomic_DNA"/>
</dbReference>
<proteinExistence type="predicted"/>
<comment type="caution">
    <text evidence="1">The sequence shown here is derived from an EMBL/GenBank/DDBJ whole genome shotgun (WGS) entry which is preliminary data.</text>
</comment>
<dbReference type="Proteomes" id="UP000516437">
    <property type="component" value="Chromosome 5"/>
</dbReference>
<keyword evidence="2" id="KW-1185">Reference proteome</keyword>
<sequence length="82" mass="9454">MHSLCMELQCHLTGLETKLALKDRALTEELNIMQMELFYVRQQLSELSQSVHTIPDTATDTRQTVDNMEEHLAHVRDASDKI</sequence>
<accession>A0A6A1VI43</accession>
<dbReference type="OrthoDB" id="10255630at2759"/>
<gene>
    <name evidence="1" type="ORF">CJ030_MR5G003795</name>
</gene>
<dbReference type="AlphaFoldDB" id="A0A6A1VI43"/>
<name>A0A6A1VI43_9ROSI</name>